<feature type="signal peptide" evidence="2">
    <location>
        <begin position="1"/>
        <end position="22"/>
    </location>
</feature>
<evidence type="ECO:0000256" key="1">
    <source>
        <dbReference type="ARBA" id="ARBA00023284"/>
    </source>
</evidence>
<dbReference type="PROSITE" id="PS51352">
    <property type="entry name" value="THIOREDOXIN_2"/>
    <property type="match status" value="1"/>
</dbReference>
<dbReference type="EMBL" id="LN554847">
    <property type="protein sequence ID" value="CED56979.1"/>
    <property type="molecule type" value="Genomic_DNA"/>
</dbReference>
<dbReference type="AlphaFoldDB" id="A0A090IC18"/>
<dbReference type="SUPFAM" id="SSF52833">
    <property type="entry name" value="Thioredoxin-like"/>
    <property type="match status" value="1"/>
</dbReference>
<proteinExistence type="predicted"/>
<dbReference type="GeneID" id="28542579"/>
<dbReference type="PANTHER" id="PTHR35272:SF3">
    <property type="entry name" value="THIOL:DISULFIDE INTERCHANGE PROTEIN DSBC"/>
    <property type="match status" value="1"/>
</dbReference>
<feature type="chain" id="PRO_5001857522" evidence="2">
    <location>
        <begin position="23"/>
        <end position="243"/>
    </location>
</feature>
<dbReference type="Proteomes" id="UP000032427">
    <property type="component" value="Chromosome 2"/>
</dbReference>
<dbReference type="GO" id="GO:0015036">
    <property type="term" value="F:disulfide oxidoreductase activity"/>
    <property type="evidence" value="ECO:0007669"/>
    <property type="project" value="UniProtKB-ARBA"/>
</dbReference>
<organism evidence="4 5">
    <name type="scientific">Aliivibrio wodanis</name>
    <dbReference type="NCBI Taxonomy" id="80852"/>
    <lineage>
        <taxon>Bacteria</taxon>
        <taxon>Pseudomonadati</taxon>
        <taxon>Pseudomonadota</taxon>
        <taxon>Gammaproteobacteria</taxon>
        <taxon>Vibrionales</taxon>
        <taxon>Vibrionaceae</taxon>
        <taxon>Aliivibrio</taxon>
    </lineage>
</organism>
<dbReference type="STRING" id="80852.AWOD_II_0331"/>
<sequence length="243" mass="27743">MKSLLLSATITATLLLSPLVSAQSVTTDQEQQLTEITSLLRQNPELIEGLHTNLSQYLDGQKSLDSILKTNHDYLYNNPQQPYFGAENPKLTIINFTDYNCPYCKRLESGLVEVIKKHPEIRVVNILLPFQQRMIPELKTNTAWYALNLWENDRSKFTEVHRLMMAKPSRHDSTSVMKIADLTQTQKELTPNPKKEELVEKNEKIFSQLGLRGTPSLIIGNEIIPGFIPQEDLETIITEQLNP</sequence>
<evidence type="ECO:0000256" key="2">
    <source>
        <dbReference type="SAM" id="SignalP"/>
    </source>
</evidence>
<dbReference type="KEGG" id="awd:AWOD_II_0331"/>
<keyword evidence="5" id="KW-1185">Reference proteome</keyword>
<dbReference type="Gene3D" id="3.40.30.10">
    <property type="entry name" value="Glutaredoxin"/>
    <property type="match status" value="1"/>
</dbReference>
<dbReference type="HOGENOM" id="CLU_000288_47_4_6"/>
<gene>
    <name evidence="4" type="ORF">AWOD_II_0331</name>
</gene>
<dbReference type="Pfam" id="PF13462">
    <property type="entry name" value="Thioredoxin_4"/>
    <property type="match status" value="1"/>
</dbReference>
<keyword evidence="1" id="KW-0676">Redox-active center</keyword>
<accession>A0A090IC18</accession>
<dbReference type="InterPro" id="IPR051470">
    <property type="entry name" value="Thiol:disulfide_interchange"/>
</dbReference>
<evidence type="ECO:0000313" key="4">
    <source>
        <dbReference type="EMBL" id="CED56979.1"/>
    </source>
</evidence>
<evidence type="ECO:0000313" key="5">
    <source>
        <dbReference type="Proteomes" id="UP000032427"/>
    </source>
</evidence>
<dbReference type="CDD" id="cd03023">
    <property type="entry name" value="DsbA_Com1_like"/>
    <property type="match status" value="1"/>
</dbReference>
<dbReference type="InterPro" id="IPR017937">
    <property type="entry name" value="Thioredoxin_CS"/>
</dbReference>
<dbReference type="InterPro" id="IPR013766">
    <property type="entry name" value="Thioredoxin_domain"/>
</dbReference>
<reference evidence="5" key="1">
    <citation type="submission" date="2014-09" db="EMBL/GenBank/DDBJ databases">
        <authorList>
            <person name="Hjerde E."/>
        </authorList>
    </citation>
    <scope>NUCLEOTIDE SEQUENCE [LARGE SCALE GENOMIC DNA]</scope>
    <source>
        <strain evidence="5">06/09/139</strain>
    </source>
</reference>
<dbReference type="PANTHER" id="PTHR35272">
    <property type="entry name" value="THIOL:DISULFIDE INTERCHANGE PROTEIN DSBC-RELATED"/>
    <property type="match status" value="1"/>
</dbReference>
<dbReference type="InterPro" id="IPR012336">
    <property type="entry name" value="Thioredoxin-like_fold"/>
</dbReference>
<dbReference type="OrthoDB" id="9780340at2"/>
<dbReference type="PATRIC" id="fig|80852.17.peg.3087"/>
<protein>
    <submittedName>
        <fullName evidence="4">Putative suppressor for copper-sensitivity C</fullName>
    </submittedName>
</protein>
<dbReference type="PROSITE" id="PS00194">
    <property type="entry name" value="THIOREDOXIN_1"/>
    <property type="match status" value="1"/>
</dbReference>
<name>A0A090IC18_9GAMM</name>
<dbReference type="InterPro" id="IPR036249">
    <property type="entry name" value="Thioredoxin-like_sf"/>
</dbReference>
<keyword evidence="2" id="KW-0732">Signal</keyword>
<evidence type="ECO:0000259" key="3">
    <source>
        <dbReference type="PROSITE" id="PS51352"/>
    </source>
</evidence>
<feature type="domain" description="Thioredoxin" evidence="3">
    <location>
        <begin position="14"/>
        <end position="242"/>
    </location>
</feature>